<keyword evidence="2" id="KW-0813">Transport</keyword>
<feature type="compositionally biased region" description="Polar residues" evidence="4">
    <location>
        <begin position="626"/>
        <end position="635"/>
    </location>
</feature>
<feature type="compositionally biased region" description="Basic residues" evidence="4">
    <location>
        <begin position="1278"/>
        <end position="1291"/>
    </location>
</feature>
<keyword evidence="6" id="KW-1185">Reference proteome</keyword>
<feature type="region of interest" description="Disordered" evidence="4">
    <location>
        <begin position="297"/>
        <end position="491"/>
    </location>
</feature>
<feature type="region of interest" description="Disordered" evidence="4">
    <location>
        <begin position="833"/>
        <end position="1155"/>
    </location>
</feature>
<evidence type="ECO:0000313" key="5">
    <source>
        <dbReference type="EMBL" id="QDZ18110.1"/>
    </source>
</evidence>
<feature type="compositionally biased region" description="Low complexity" evidence="4">
    <location>
        <begin position="1115"/>
        <end position="1155"/>
    </location>
</feature>
<feature type="compositionally biased region" description="Basic and acidic residues" evidence="4">
    <location>
        <begin position="742"/>
        <end position="754"/>
    </location>
</feature>
<feature type="region of interest" description="Disordered" evidence="4">
    <location>
        <begin position="718"/>
        <end position="812"/>
    </location>
</feature>
<dbReference type="PANTHER" id="PTHR23193:SF23">
    <property type="entry name" value="NUCLEAR PORE COMPLEX PROTEIN NUP153"/>
    <property type="match status" value="1"/>
</dbReference>
<dbReference type="EMBL" id="CP031034">
    <property type="protein sequence ID" value="QDZ18110.1"/>
    <property type="molecule type" value="Genomic_DNA"/>
</dbReference>
<feature type="region of interest" description="Disordered" evidence="4">
    <location>
        <begin position="15"/>
        <end position="176"/>
    </location>
</feature>
<feature type="compositionally biased region" description="Low complexity" evidence="4">
    <location>
        <begin position="930"/>
        <end position="963"/>
    </location>
</feature>
<feature type="region of interest" description="Disordered" evidence="4">
    <location>
        <begin position="583"/>
        <end position="605"/>
    </location>
</feature>
<proteinExistence type="predicted"/>
<protein>
    <submittedName>
        <fullName evidence="5">Uncharacterized protein</fullName>
    </submittedName>
</protein>
<evidence type="ECO:0000256" key="1">
    <source>
        <dbReference type="ARBA" id="ARBA00004123"/>
    </source>
</evidence>
<evidence type="ECO:0000256" key="2">
    <source>
        <dbReference type="ARBA" id="ARBA00022448"/>
    </source>
</evidence>
<accession>A0A5B8MFK7</accession>
<feature type="compositionally biased region" description="Polar residues" evidence="4">
    <location>
        <begin position="891"/>
        <end position="905"/>
    </location>
</feature>
<feature type="compositionally biased region" description="Basic and acidic residues" evidence="4">
    <location>
        <begin position="801"/>
        <end position="812"/>
    </location>
</feature>
<evidence type="ECO:0000313" key="6">
    <source>
        <dbReference type="Proteomes" id="UP000316726"/>
    </source>
</evidence>
<sequence length="1291" mass="132075">MQTAATPLKAAANLLRWGFGLGRSPTNRTEAPPKEKESPPPPGVVSPSFEGRGEGKEGDKGGSPLAEEPAAYDLAGRRKSLPAFGGAEHQPPPPSFTDKLGLAGGAQPVGGGGQAAKLQAPVPDARDMMSPYQRRKTISGSEFNLHGQPSARRSESREAGYLGSDYSHAVNNSVPRNPYENVKAILRQGREHRSSSVVDRYYSQQRQYADQYQSYAGESRRSSMGHQGTPTAARSYGYGMERGATPASTSAMRVFMGHSLTPPEEPFDAPSHANGERGMMMLAQGRASNGGEIAAMGQEERRTSGEGNRTSPVHAFKRRSSWTPMRPSSTASRLKTLKRSFVSSQSQQEQEGSNLDNEFKSPTKRMRASPMPVFTRSNLVTPGDRLRRESQDSLKAKTPKSAQLTTETAKRILSTLDSLTSPGSGKKEESAIPQKLKFNLPEADLGSLSPPPVDSLRHFSQPKQEKKKETSSTASPASKATATSGKKWPASFLAKNKAMGDKAVESVEKEIEAAKGGLPKDSTPSKKAPTFTFGDQTKTVGHVHAPPSPVFGLQGAGGIGKEAKKSGFQFNFGSGAPETTAFTFGGAAKPAPKGANKERTYSFGDSKLSENEKAFAEAIEGGNGGVLQSNRSFSFGETKGVSEDGNRTSSDLLKEANKKAVAAASVPLPADGQEDTAIGGSPTPATPAVKAWPASFLAKNKKDNDSAVAAVAEEIEKAKNPAPAVSLAKPGAPTFTFGSAPSKDDAEKDAEKPKFTFGAAPLGGDNDTKKTDLFSFGSTPKASTPASDKKLPSFSFGATATDKEAEKPKEQSTFKAGNFAFGASSSSIAASSTPSFVFGKQGNDDSAPLNKQKRKAEDDAPAAKKPFAFGSTDSPAITKPKESVPSAGAANLSSPFAFGSSTPAKQTPFGFPPAASTEKKEEEKEEPFSKPKSSAPVFAFGASASQPSQASFASPSPSPFGKPADAKEKPAEPAAPSPFSFTASASSAQATKAAEAPALGGFSSASSGGAFQFGATSTPQFSAGPQSTSGSTDAPFAFGSTATADKKESNQPSFSFGAGAPSPFGSQSQAAPPTPSAFGGSNLSSSAPAFAFGSSKPSESKPDAPFGSPGGFGSSGPAPASTPSFGGFGSSGPSAGAFGTPAPASTTAAQSPFTFGASQPATQAVTPAFGSVASAPAFGSGAPAPAFGSSGGAQPAGFGAPPSPASGGFGFGASQPQPAFGGPAASPAPAPAFGAQMPAQQSTAFGGFQSPMPNAGGQGGAPGAFSMGISSNATPQSGRRKVKAKPSWRKK</sequence>
<feature type="compositionally biased region" description="Polar residues" evidence="4">
    <location>
        <begin position="1018"/>
        <end position="1032"/>
    </location>
</feature>
<comment type="subcellular location">
    <subcellularLocation>
        <location evidence="1">Nucleus</location>
    </subcellularLocation>
</comment>
<feature type="compositionally biased region" description="Gly residues" evidence="4">
    <location>
        <begin position="102"/>
        <end position="114"/>
    </location>
</feature>
<dbReference type="GO" id="GO:0005643">
    <property type="term" value="C:nuclear pore"/>
    <property type="evidence" value="ECO:0007669"/>
    <property type="project" value="TreeGrafter"/>
</dbReference>
<feature type="compositionally biased region" description="Basic and acidic residues" evidence="4">
    <location>
        <begin position="51"/>
        <end position="60"/>
    </location>
</feature>
<evidence type="ECO:0000256" key="3">
    <source>
        <dbReference type="ARBA" id="ARBA00023242"/>
    </source>
</evidence>
<feature type="compositionally biased region" description="Low complexity" evidence="4">
    <location>
        <begin position="1180"/>
        <end position="1200"/>
    </location>
</feature>
<feature type="compositionally biased region" description="Low complexity" evidence="4">
    <location>
        <begin position="585"/>
        <end position="594"/>
    </location>
</feature>
<dbReference type="GO" id="GO:0006405">
    <property type="term" value="P:RNA export from nucleus"/>
    <property type="evidence" value="ECO:0007669"/>
    <property type="project" value="TreeGrafter"/>
</dbReference>
<keyword evidence="3" id="KW-0539">Nucleus</keyword>
<dbReference type="GO" id="GO:0017056">
    <property type="term" value="F:structural constituent of nuclear pore"/>
    <property type="evidence" value="ECO:0007669"/>
    <property type="project" value="TreeGrafter"/>
</dbReference>
<feature type="compositionally biased region" description="Polar residues" evidence="4">
    <location>
        <begin position="1268"/>
        <end position="1277"/>
    </location>
</feature>
<dbReference type="PANTHER" id="PTHR23193">
    <property type="entry name" value="NUCLEAR PORE COMPLEX PROTEIN NUP"/>
    <property type="match status" value="1"/>
</dbReference>
<feature type="compositionally biased region" description="Basic and acidic residues" evidence="4">
    <location>
        <begin position="640"/>
        <end position="649"/>
    </location>
</feature>
<feature type="compositionally biased region" description="Polar residues" evidence="4">
    <location>
        <begin position="776"/>
        <end position="786"/>
    </location>
</feature>
<gene>
    <name evidence="5" type="ORF">A3770_01p06280</name>
</gene>
<feature type="compositionally biased region" description="Basic and acidic residues" evidence="4">
    <location>
        <begin position="917"/>
        <end position="929"/>
    </location>
</feature>
<feature type="compositionally biased region" description="Low complexity" evidence="4">
    <location>
        <begin position="1212"/>
        <end position="1235"/>
    </location>
</feature>
<feature type="region of interest" description="Disordered" evidence="4">
    <location>
        <begin position="620"/>
        <end position="649"/>
    </location>
</feature>
<feature type="compositionally biased region" description="Polar residues" evidence="4">
    <location>
        <begin position="321"/>
        <end position="333"/>
    </location>
</feature>
<dbReference type="GO" id="GO:0006606">
    <property type="term" value="P:protein import into nucleus"/>
    <property type="evidence" value="ECO:0007669"/>
    <property type="project" value="TreeGrafter"/>
</dbReference>
<organism evidence="5 6">
    <name type="scientific">Chloropicon primus</name>
    <dbReference type="NCBI Taxonomy" id="1764295"/>
    <lineage>
        <taxon>Eukaryota</taxon>
        <taxon>Viridiplantae</taxon>
        <taxon>Chlorophyta</taxon>
        <taxon>Chloropicophyceae</taxon>
        <taxon>Chloropicales</taxon>
        <taxon>Chloropicaceae</taxon>
        <taxon>Chloropicon</taxon>
    </lineage>
</organism>
<dbReference type="InterPro" id="IPR026054">
    <property type="entry name" value="Nucleoporin"/>
</dbReference>
<dbReference type="Proteomes" id="UP000316726">
    <property type="component" value="Chromosome 1"/>
</dbReference>
<name>A0A5B8MFK7_9CHLO</name>
<feature type="region of interest" description="Disordered" evidence="4">
    <location>
        <begin position="664"/>
        <end position="686"/>
    </location>
</feature>
<feature type="compositionally biased region" description="Low complexity" evidence="4">
    <location>
        <begin position="1084"/>
        <end position="1097"/>
    </location>
</feature>
<evidence type="ECO:0000256" key="4">
    <source>
        <dbReference type="SAM" id="MobiDB-lite"/>
    </source>
</evidence>
<feature type="region of interest" description="Disordered" evidence="4">
    <location>
        <begin position="513"/>
        <end position="557"/>
    </location>
</feature>
<feature type="compositionally biased region" description="Basic and acidic residues" evidence="4">
    <location>
        <begin position="384"/>
        <end position="395"/>
    </location>
</feature>
<dbReference type="STRING" id="1764295.A0A5B8MFK7"/>
<feature type="compositionally biased region" description="Low complexity" evidence="4">
    <location>
        <begin position="343"/>
        <end position="353"/>
    </location>
</feature>
<feature type="compositionally biased region" description="Low complexity" evidence="4">
    <location>
        <begin position="972"/>
        <end position="1017"/>
    </location>
</feature>
<feature type="region of interest" description="Disordered" evidence="4">
    <location>
        <begin position="1180"/>
        <end position="1291"/>
    </location>
</feature>
<reference evidence="5 6" key="1">
    <citation type="submission" date="2018-07" db="EMBL/GenBank/DDBJ databases">
        <title>The complete nuclear genome of the prasinophyte Chloropicon primus (CCMP1205).</title>
        <authorList>
            <person name="Pombert J.-F."/>
            <person name="Otis C."/>
            <person name="Turmel M."/>
            <person name="Lemieux C."/>
        </authorList>
    </citation>
    <scope>NUCLEOTIDE SEQUENCE [LARGE SCALE GENOMIC DNA]</scope>
    <source>
        <strain evidence="5 6">CCMP1205</strain>
    </source>
</reference>
<dbReference type="GO" id="GO:0008139">
    <property type="term" value="F:nuclear localization sequence binding"/>
    <property type="evidence" value="ECO:0007669"/>
    <property type="project" value="TreeGrafter"/>
</dbReference>
<feature type="compositionally biased region" description="Low complexity" evidence="4">
    <location>
        <begin position="471"/>
        <end position="487"/>
    </location>
</feature>